<feature type="compositionally biased region" description="Low complexity" evidence="8">
    <location>
        <begin position="666"/>
        <end position="686"/>
    </location>
</feature>
<organism evidence="12 13">
    <name type="scientific">Cryptosporangium aurantiacum</name>
    <dbReference type="NCBI Taxonomy" id="134849"/>
    <lineage>
        <taxon>Bacteria</taxon>
        <taxon>Bacillati</taxon>
        <taxon>Actinomycetota</taxon>
        <taxon>Actinomycetes</taxon>
        <taxon>Cryptosporangiales</taxon>
        <taxon>Cryptosporangiaceae</taxon>
        <taxon>Cryptosporangium</taxon>
    </lineage>
</organism>
<dbReference type="STRING" id="134849.SAMN05443668_101449"/>
<feature type="transmembrane region" description="Helical" evidence="9">
    <location>
        <begin position="444"/>
        <end position="463"/>
    </location>
</feature>
<evidence type="ECO:0000259" key="10">
    <source>
        <dbReference type="Pfam" id="PF13231"/>
    </source>
</evidence>
<feature type="region of interest" description="Disordered" evidence="8">
    <location>
        <begin position="497"/>
        <end position="586"/>
    </location>
</feature>
<evidence type="ECO:0000256" key="7">
    <source>
        <dbReference type="ARBA" id="ARBA00023136"/>
    </source>
</evidence>
<name>A0A1M7IBS7_9ACTN</name>
<dbReference type="AlphaFoldDB" id="A0A1M7IBS7"/>
<comment type="subcellular location">
    <subcellularLocation>
        <location evidence="1">Cell membrane</location>
        <topology evidence="1">Multi-pass membrane protein</topology>
    </subcellularLocation>
</comment>
<dbReference type="InterPro" id="IPR038731">
    <property type="entry name" value="RgtA/B/C-like"/>
</dbReference>
<evidence type="ECO:0000313" key="13">
    <source>
        <dbReference type="Proteomes" id="UP000184440"/>
    </source>
</evidence>
<dbReference type="GO" id="GO:0005886">
    <property type="term" value="C:plasma membrane"/>
    <property type="evidence" value="ECO:0007669"/>
    <property type="project" value="UniProtKB-SubCell"/>
</dbReference>
<feature type="transmembrane region" description="Helical" evidence="9">
    <location>
        <begin position="198"/>
        <end position="216"/>
    </location>
</feature>
<dbReference type="Pfam" id="PF24878">
    <property type="entry name" value="YkcB_C"/>
    <property type="match status" value="1"/>
</dbReference>
<feature type="transmembrane region" description="Helical" evidence="9">
    <location>
        <begin position="386"/>
        <end position="402"/>
    </location>
</feature>
<proteinExistence type="predicted"/>
<evidence type="ECO:0000256" key="8">
    <source>
        <dbReference type="SAM" id="MobiDB-lite"/>
    </source>
</evidence>
<accession>A0A1M7IBS7</accession>
<feature type="transmembrane region" description="Helical" evidence="9">
    <location>
        <begin position="332"/>
        <end position="349"/>
    </location>
</feature>
<keyword evidence="2" id="KW-1003">Cell membrane</keyword>
<feature type="transmembrane region" description="Helical" evidence="9">
    <location>
        <begin position="174"/>
        <end position="191"/>
    </location>
</feature>
<feature type="transmembrane region" description="Helical" evidence="9">
    <location>
        <begin position="222"/>
        <end position="240"/>
    </location>
</feature>
<dbReference type="RefSeq" id="WP_218617237.1">
    <property type="nucleotide sequence ID" value="NZ_FRCS01000001.1"/>
</dbReference>
<evidence type="ECO:0000259" key="11">
    <source>
        <dbReference type="Pfam" id="PF24878"/>
    </source>
</evidence>
<keyword evidence="5 9" id="KW-0812">Transmembrane</keyword>
<dbReference type="InterPro" id="IPR056785">
    <property type="entry name" value="YkcA/B-like_C"/>
</dbReference>
<evidence type="ECO:0000256" key="6">
    <source>
        <dbReference type="ARBA" id="ARBA00022989"/>
    </source>
</evidence>
<evidence type="ECO:0000256" key="9">
    <source>
        <dbReference type="SAM" id="Phobius"/>
    </source>
</evidence>
<feature type="transmembrane region" description="Helical" evidence="9">
    <location>
        <begin position="120"/>
        <end position="141"/>
    </location>
</feature>
<keyword evidence="3" id="KW-0328">Glycosyltransferase</keyword>
<feature type="compositionally biased region" description="Low complexity" evidence="8">
    <location>
        <begin position="533"/>
        <end position="580"/>
    </location>
</feature>
<feature type="transmembrane region" description="Helical" evidence="9">
    <location>
        <begin position="361"/>
        <end position="380"/>
    </location>
</feature>
<dbReference type="InterPro" id="IPR050297">
    <property type="entry name" value="LipidA_mod_glycosyltrf_83"/>
</dbReference>
<feature type="region of interest" description="Disordered" evidence="8">
    <location>
        <begin position="1"/>
        <end position="29"/>
    </location>
</feature>
<protein>
    <submittedName>
        <fullName evidence="12">4-amino-4-deoxy-L-arabinose transferase</fullName>
    </submittedName>
</protein>
<evidence type="ECO:0000256" key="3">
    <source>
        <dbReference type="ARBA" id="ARBA00022676"/>
    </source>
</evidence>
<feature type="transmembrane region" description="Helical" evidence="9">
    <location>
        <begin position="148"/>
        <end position="168"/>
    </location>
</feature>
<dbReference type="Pfam" id="PF13231">
    <property type="entry name" value="PMT_2"/>
    <property type="match status" value="1"/>
</dbReference>
<gene>
    <name evidence="12" type="ORF">SAMN05443668_101449</name>
</gene>
<keyword evidence="7 9" id="KW-0472">Membrane</keyword>
<feature type="compositionally biased region" description="Gly residues" evidence="8">
    <location>
        <begin position="687"/>
        <end position="698"/>
    </location>
</feature>
<keyword evidence="4 12" id="KW-0808">Transferase</keyword>
<evidence type="ECO:0000256" key="4">
    <source>
        <dbReference type="ARBA" id="ARBA00022679"/>
    </source>
</evidence>
<feature type="compositionally biased region" description="Gly residues" evidence="8">
    <location>
        <begin position="509"/>
        <end position="520"/>
    </location>
</feature>
<feature type="domain" description="Glycosyltransferase RgtA/B/C/D-like" evidence="10">
    <location>
        <begin position="99"/>
        <end position="258"/>
    </location>
</feature>
<keyword evidence="6 9" id="KW-1133">Transmembrane helix</keyword>
<feature type="region of interest" description="Disordered" evidence="8">
    <location>
        <begin position="659"/>
        <end position="703"/>
    </location>
</feature>
<sequence>MLETATDRTPSPPTPAATERPTGKPSRVRRIVRGRADDPAWVRPTLVLILTVSAVLYLWDLGASGWANDFYAAAVQSGTKSWTAFFFGSSEWGNVITVDKPPAALWVMALSGRIFGFSSWSMLAPQALMGVASVWLLYAAVRRWSGPAAGLVAAALLAITPVAVLMFRFNNPDALLVLLMIAAAYCVVRALDAAATRAGAGWLALAGAALGFAFLTKTLQSFLVLPPLALVYLVCAPTGLWRRIWQLLVGGLALVVSAGWYILATILWPADSRPYIGGSGDNTELGLAFGYNGLDRVVSGSGGGPGGGMGGGGFGGATGITRLFNDQMGTQIAWFLPAALIALVAGLWITRRAPRTDRVRAALILWGGWLLVTAGIFSYMEGIFHSYYNVALAPGVAAVLAVGGRELWRVRDQFVARVVLAGLVAVTAAVAWDLLGRAADWNAWLRWVVLVAAVLSVFALLIGARGVRQAAVVGAAVGAVAVLAGPAAYAVSTAGTPHNGSTPTAGPAGSSGFGGPGGGFMRRNGGEGAFPDGTQQAPGGTQAQPPGGTQAQPPGGSQAQPPGGSQAPGGAPQGSGPTSSRQGGGTNTELVALLKETTTKWAAAAIGSQSAAGLQLESDKAVIPIGGFSGGDPAPTLEQFKKWVAEGKIHYFIGGGMGDQGGQGGPTNSTTTPGGTTQQGTAPQGGFQRGGGPGGNRGTGSEISTWVAANFTATTVGNQTVYDLTKPTA</sequence>
<evidence type="ECO:0000256" key="5">
    <source>
        <dbReference type="ARBA" id="ARBA00022692"/>
    </source>
</evidence>
<feature type="transmembrane region" description="Helical" evidence="9">
    <location>
        <begin position="247"/>
        <end position="268"/>
    </location>
</feature>
<dbReference type="GO" id="GO:0009103">
    <property type="term" value="P:lipopolysaccharide biosynthetic process"/>
    <property type="evidence" value="ECO:0007669"/>
    <property type="project" value="UniProtKB-ARBA"/>
</dbReference>
<dbReference type="PANTHER" id="PTHR33908">
    <property type="entry name" value="MANNOSYLTRANSFERASE YKCB-RELATED"/>
    <property type="match status" value="1"/>
</dbReference>
<evidence type="ECO:0000256" key="2">
    <source>
        <dbReference type="ARBA" id="ARBA00022475"/>
    </source>
</evidence>
<keyword evidence="13" id="KW-1185">Reference proteome</keyword>
<dbReference type="EMBL" id="FRCS01000001">
    <property type="protein sequence ID" value="SHM38119.1"/>
    <property type="molecule type" value="Genomic_DNA"/>
</dbReference>
<feature type="transmembrane region" description="Helical" evidence="9">
    <location>
        <begin position="40"/>
        <end position="59"/>
    </location>
</feature>
<evidence type="ECO:0000256" key="1">
    <source>
        <dbReference type="ARBA" id="ARBA00004651"/>
    </source>
</evidence>
<feature type="transmembrane region" description="Helical" evidence="9">
    <location>
        <begin position="414"/>
        <end position="432"/>
    </location>
</feature>
<feature type="domain" description="Putative mannosyltransferase YkcA/B-like C-terminal" evidence="11">
    <location>
        <begin position="591"/>
        <end position="662"/>
    </location>
</feature>
<dbReference type="PANTHER" id="PTHR33908:SF3">
    <property type="entry name" value="UNDECAPRENYL PHOSPHATE-ALPHA-4-AMINO-4-DEOXY-L-ARABINOSE ARABINOSYL TRANSFERASE"/>
    <property type="match status" value="1"/>
</dbReference>
<dbReference type="GO" id="GO:0010041">
    <property type="term" value="P:response to iron(III) ion"/>
    <property type="evidence" value="ECO:0007669"/>
    <property type="project" value="TreeGrafter"/>
</dbReference>
<evidence type="ECO:0000313" key="12">
    <source>
        <dbReference type="EMBL" id="SHM38119.1"/>
    </source>
</evidence>
<dbReference type="GO" id="GO:0016763">
    <property type="term" value="F:pentosyltransferase activity"/>
    <property type="evidence" value="ECO:0007669"/>
    <property type="project" value="TreeGrafter"/>
</dbReference>
<reference evidence="12 13" key="1">
    <citation type="submission" date="2016-11" db="EMBL/GenBank/DDBJ databases">
        <authorList>
            <person name="Jaros S."/>
            <person name="Januszkiewicz K."/>
            <person name="Wedrychowicz H."/>
        </authorList>
    </citation>
    <scope>NUCLEOTIDE SEQUENCE [LARGE SCALE GENOMIC DNA]</scope>
    <source>
        <strain evidence="12 13">DSM 46144</strain>
    </source>
</reference>
<feature type="transmembrane region" description="Helical" evidence="9">
    <location>
        <begin position="470"/>
        <end position="491"/>
    </location>
</feature>
<dbReference type="Proteomes" id="UP000184440">
    <property type="component" value="Unassembled WGS sequence"/>
</dbReference>